<dbReference type="EMBL" id="VSRR010104942">
    <property type="protein sequence ID" value="MPC96185.1"/>
    <property type="molecule type" value="Genomic_DNA"/>
</dbReference>
<feature type="compositionally biased region" description="Polar residues" evidence="1">
    <location>
        <begin position="58"/>
        <end position="70"/>
    </location>
</feature>
<reference evidence="2 3" key="1">
    <citation type="submission" date="2019-05" db="EMBL/GenBank/DDBJ databases">
        <title>Another draft genome of Portunus trituberculatus and its Hox gene families provides insights of decapod evolution.</title>
        <authorList>
            <person name="Jeong J.-H."/>
            <person name="Song I."/>
            <person name="Kim S."/>
            <person name="Choi T."/>
            <person name="Kim D."/>
            <person name="Ryu S."/>
            <person name="Kim W."/>
        </authorList>
    </citation>
    <scope>NUCLEOTIDE SEQUENCE [LARGE SCALE GENOMIC DNA]</scope>
    <source>
        <tissue evidence="2">Muscle</tissue>
    </source>
</reference>
<dbReference type="Proteomes" id="UP000324222">
    <property type="component" value="Unassembled WGS sequence"/>
</dbReference>
<comment type="caution">
    <text evidence="2">The sequence shown here is derived from an EMBL/GenBank/DDBJ whole genome shotgun (WGS) entry which is preliminary data.</text>
</comment>
<evidence type="ECO:0000313" key="3">
    <source>
        <dbReference type="Proteomes" id="UP000324222"/>
    </source>
</evidence>
<keyword evidence="3" id="KW-1185">Reference proteome</keyword>
<accession>A0A5B7JNJ7</accession>
<dbReference type="AlphaFoldDB" id="A0A5B7JNJ7"/>
<name>A0A5B7JNJ7_PORTR</name>
<proteinExistence type="predicted"/>
<feature type="region of interest" description="Disordered" evidence="1">
    <location>
        <begin position="11"/>
        <end position="70"/>
    </location>
</feature>
<evidence type="ECO:0000256" key="1">
    <source>
        <dbReference type="SAM" id="MobiDB-lite"/>
    </source>
</evidence>
<sequence length="70" mass="7626">MVLFVCFTEGVGERGRGEASPDLAPLKRLPDQRKSNLNRSTTSEVLPPTSDPLPAAQHNDSNGSETYVRD</sequence>
<gene>
    <name evidence="2" type="ORF">E2C01_091427</name>
</gene>
<protein>
    <submittedName>
        <fullName evidence="2">Uncharacterized protein</fullName>
    </submittedName>
</protein>
<organism evidence="2 3">
    <name type="scientific">Portunus trituberculatus</name>
    <name type="common">Swimming crab</name>
    <name type="synonym">Neptunus trituberculatus</name>
    <dbReference type="NCBI Taxonomy" id="210409"/>
    <lineage>
        <taxon>Eukaryota</taxon>
        <taxon>Metazoa</taxon>
        <taxon>Ecdysozoa</taxon>
        <taxon>Arthropoda</taxon>
        <taxon>Crustacea</taxon>
        <taxon>Multicrustacea</taxon>
        <taxon>Malacostraca</taxon>
        <taxon>Eumalacostraca</taxon>
        <taxon>Eucarida</taxon>
        <taxon>Decapoda</taxon>
        <taxon>Pleocyemata</taxon>
        <taxon>Brachyura</taxon>
        <taxon>Eubrachyura</taxon>
        <taxon>Portunoidea</taxon>
        <taxon>Portunidae</taxon>
        <taxon>Portuninae</taxon>
        <taxon>Portunus</taxon>
    </lineage>
</organism>
<evidence type="ECO:0000313" key="2">
    <source>
        <dbReference type="EMBL" id="MPC96185.1"/>
    </source>
</evidence>
<feature type="compositionally biased region" description="Polar residues" evidence="1">
    <location>
        <begin position="35"/>
        <end position="44"/>
    </location>
</feature>